<dbReference type="GeneID" id="8584331"/>
<organism evidence="3 4">
    <name type="scientific">Caenorhabditis briggsae</name>
    <dbReference type="NCBI Taxonomy" id="6238"/>
    <lineage>
        <taxon>Eukaryota</taxon>
        <taxon>Metazoa</taxon>
        <taxon>Ecdysozoa</taxon>
        <taxon>Nematoda</taxon>
        <taxon>Chromadorea</taxon>
        <taxon>Rhabditida</taxon>
        <taxon>Rhabditina</taxon>
        <taxon>Rhabditomorpha</taxon>
        <taxon>Rhabditoidea</taxon>
        <taxon>Rhabditidae</taxon>
        <taxon>Peloderinae</taxon>
        <taxon>Caenorhabditis</taxon>
    </lineage>
</organism>
<dbReference type="InterPro" id="IPR027963">
    <property type="entry name" value="MEIOC"/>
</dbReference>
<dbReference type="OMA" id="HEHRLLC"/>
<evidence type="ECO:0000313" key="5">
    <source>
        <dbReference type="WormBase" id="CBG18333"/>
    </source>
</evidence>
<reference evidence="3 4" key="2">
    <citation type="journal article" date="2011" name="PLoS Genet.">
        <title>Caenorhabditis briggsae recombinant inbred line genotypes reveal inter-strain incompatibility and the evolution of recombination.</title>
        <authorList>
            <person name="Ross J.A."/>
            <person name="Koboldt D.C."/>
            <person name="Staisch J.E."/>
            <person name="Chamberlin H.M."/>
            <person name="Gupta B.P."/>
            <person name="Miller R.D."/>
            <person name="Baird S.E."/>
            <person name="Haag E.S."/>
        </authorList>
    </citation>
    <scope>NUCLEOTIDE SEQUENCE [LARGE SCALE GENOMIC DNA]</scope>
    <source>
        <strain evidence="3 4">AF16</strain>
    </source>
</reference>
<dbReference type="InParanoid" id="A8XSG4"/>
<dbReference type="GO" id="GO:0005634">
    <property type="term" value="C:nucleus"/>
    <property type="evidence" value="ECO:0000318"/>
    <property type="project" value="GO_Central"/>
</dbReference>
<evidence type="ECO:0000256" key="2">
    <source>
        <dbReference type="SAM" id="MobiDB-lite"/>
    </source>
</evidence>
<dbReference type="GO" id="GO:0007141">
    <property type="term" value="P:male meiosis I"/>
    <property type="evidence" value="ECO:0000318"/>
    <property type="project" value="GO_Central"/>
</dbReference>
<keyword evidence="4" id="KW-1185">Reference proteome</keyword>
<dbReference type="GO" id="GO:0048255">
    <property type="term" value="P:mRNA stabilization"/>
    <property type="evidence" value="ECO:0000318"/>
    <property type="project" value="GO_Central"/>
</dbReference>
<dbReference type="RefSeq" id="XP_045096449.1">
    <property type="nucleotide sequence ID" value="XM_045243739.1"/>
</dbReference>
<protein>
    <submittedName>
        <fullName evidence="3">Protein CBG18333</fullName>
    </submittedName>
</protein>
<dbReference type="WormBase" id="CBG18333">
    <property type="protein sequence ID" value="CBP45442"/>
    <property type="gene ID" value="WBGene00037776"/>
</dbReference>
<keyword evidence="1" id="KW-0175">Coiled coil</keyword>
<accession>A8XSG4</accession>
<dbReference type="EMBL" id="HE600936">
    <property type="protein sequence ID" value="CAP35806.2"/>
    <property type="molecule type" value="Genomic_DNA"/>
</dbReference>
<dbReference type="GO" id="GO:0005737">
    <property type="term" value="C:cytoplasm"/>
    <property type="evidence" value="ECO:0000318"/>
    <property type="project" value="GO_Central"/>
</dbReference>
<feature type="coiled-coil region" evidence="1">
    <location>
        <begin position="306"/>
        <end position="340"/>
    </location>
</feature>
<name>A8XSG4_CAEBR</name>
<sequence length="497" mass="55661">MARTMDPTSKAIFTNDFGSTWANGTDTWHSVYSWVNSQMNVMMMGKWEKKKKWEDKKKLNGTAEYGPKVQCDILLQNDSDNGDSIRSSTSSQPQTSPSSGLDDHEHRLLCDTPSSPIDPPTFFNNNNKSSELDLNSSWFIPPPITSPLVKTQNAAAPKKPVSESNDYALLQELLRLNLNTSPPTPATTNAIFTSASPSTSSPWSLPQDDAPLHRPAPVSRTTPPAQINQNVYWNTPSATTTRQTSATDVDLLQVLSNQLAACQQTQPSGVDMTYIMQQQALAVQQQQQQNNRQWPPKSVFQRYSFMAVLQAKVDEVTDEYRQLEKERKQTEAELARHNLGKKISSSNGLPIPKLPTAPSRIDRMVVDFFREHARISTLLAKMEQLTGMLMPMAAHQTLAELLQAISSLYHSRVHERALILQQLRGEAIHYDEEKEAGVLVEILCLVQQAATRVRAANWYCLMTTLGPLDSTQRMQMDQIVASDYTIPPPPIRPRPVH</sequence>
<dbReference type="GO" id="GO:0007144">
    <property type="term" value="P:female meiosis I"/>
    <property type="evidence" value="ECO:0000318"/>
    <property type="project" value="GO_Central"/>
</dbReference>
<reference evidence="3 4" key="1">
    <citation type="journal article" date="2003" name="PLoS Biol.">
        <title>The genome sequence of Caenorhabditis briggsae: a platform for comparative genomics.</title>
        <authorList>
            <person name="Stein L.D."/>
            <person name="Bao Z."/>
            <person name="Blasiar D."/>
            <person name="Blumenthal T."/>
            <person name="Brent M.R."/>
            <person name="Chen N."/>
            <person name="Chinwalla A."/>
            <person name="Clarke L."/>
            <person name="Clee C."/>
            <person name="Coghlan A."/>
            <person name="Coulson A."/>
            <person name="D'Eustachio P."/>
            <person name="Fitch D.H."/>
            <person name="Fulton L.A."/>
            <person name="Fulton R.E."/>
            <person name="Griffiths-Jones S."/>
            <person name="Harris T.W."/>
            <person name="Hillier L.W."/>
            <person name="Kamath R."/>
            <person name="Kuwabara P.E."/>
            <person name="Mardis E.R."/>
            <person name="Marra M.A."/>
            <person name="Miner T.L."/>
            <person name="Minx P."/>
            <person name="Mullikin J.C."/>
            <person name="Plumb R.W."/>
            <person name="Rogers J."/>
            <person name="Schein J.E."/>
            <person name="Sohrmann M."/>
            <person name="Spieth J."/>
            <person name="Stajich J.E."/>
            <person name="Wei C."/>
            <person name="Willey D."/>
            <person name="Wilson R.K."/>
            <person name="Durbin R."/>
            <person name="Waterston R.H."/>
        </authorList>
    </citation>
    <scope>NUCLEOTIDE SEQUENCE [LARGE SCALE GENOMIC DNA]</scope>
    <source>
        <strain evidence="3 4">AF16</strain>
    </source>
</reference>
<evidence type="ECO:0000313" key="3">
    <source>
        <dbReference type="EMBL" id="CAP35806.2"/>
    </source>
</evidence>
<dbReference type="PANTHER" id="PTHR33861:SF5">
    <property type="entry name" value="GAMMA-TUBULIN COMPLEX COMPONENT"/>
    <property type="match status" value="1"/>
</dbReference>
<evidence type="ECO:0000313" key="4">
    <source>
        <dbReference type="Proteomes" id="UP000008549"/>
    </source>
</evidence>
<feature type="compositionally biased region" description="Polar residues" evidence="2">
    <location>
        <begin position="76"/>
        <end position="86"/>
    </location>
</feature>
<dbReference type="STRING" id="6238.A8XSG4"/>
<dbReference type="FunCoup" id="A8XSG4">
    <property type="interactions" value="1404"/>
</dbReference>
<feature type="compositionally biased region" description="Low complexity" evidence="2">
    <location>
        <begin position="87"/>
        <end position="99"/>
    </location>
</feature>
<feature type="region of interest" description="Disordered" evidence="2">
    <location>
        <begin position="76"/>
        <end position="128"/>
    </location>
</feature>
<dbReference type="KEGG" id="cbr:CBG_18333"/>
<dbReference type="AlphaFoldDB" id="A8XSG4"/>
<proteinExistence type="predicted"/>
<dbReference type="Proteomes" id="UP000008549">
    <property type="component" value="Unassembled WGS sequence"/>
</dbReference>
<dbReference type="HOGENOM" id="CLU_582954_0_0_1"/>
<dbReference type="eggNOG" id="ENOG502QPMP">
    <property type="taxonomic scope" value="Eukaryota"/>
</dbReference>
<gene>
    <name evidence="3 5" type="ORF">CBG18333</name>
    <name evidence="3" type="ORF">CBG_18333</name>
</gene>
<dbReference type="PANTHER" id="PTHR33861">
    <property type="entry name" value="PROTEIN CBG18333"/>
    <property type="match status" value="1"/>
</dbReference>
<dbReference type="CTD" id="8584331"/>
<dbReference type="Pfam" id="PF15189">
    <property type="entry name" value="MEIOC"/>
    <property type="match status" value="1"/>
</dbReference>
<evidence type="ECO:0000256" key="1">
    <source>
        <dbReference type="SAM" id="Coils"/>
    </source>
</evidence>